<evidence type="ECO:0000313" key="14">
    <source>
        <dbReference type="WBParaSite" id="MBELARI_LOCUS9546"/>
    </source>
</evidence>
<feature type="transmembrane region" description="Helical" evidence="11">
    <location>
        <begin position="377"/>
        <end position="399"/>
    </location>
</feature>
<evidence type="ECO:0000256" key="6">
    <source>
        <dbReference type="ARBA" id="ARBA00022989"/>
    </source>
</evidence>
<evidence type="ECO:0000256" key="3">
    <source>
        <dbReference type="ARBA" id="ARBA00022490"/>
    </source>
</evidence>
<dbReference type="Pfam" id="PF00227">
    <property type="entry name" value="Proteasome"/>
    <property type="match status" value="1"/>
</dbReference>
<evidence type="ECO:0000256" key="11">
    <source>
        <dbReference type="SAM" id="Phobius"/>
    </source>
</evidence>
<keyword evidence="6 11" id="KW-1133">Transmembrane helix</keyword>
<dbReference type="InterPro" id="IPR005828">
    <property type="entry name" value="MFS_sugar_transport-like"/>
</dbReference>
<evidence type="ECO:0000256" key="2">
    <source>
        <dbReference type="ARBA" id="ARBA00004141"/>
    </source>
</evidence>
<feature type="transmembrane region" description="Helical" evidence="11">
    <location>
        <begin position="679"/>
        <end position="699"/>
    </location>
</feature>
<dbReference type="AlphaFoldDB" id="A0AAF3FQZ5"/>
<feature type="transmembrane region" description="Helical" evidence="11">
    <location>
        <begin position="526"/>
        <end position="547"/>
    </location>
</feature>
<organism evidence="13 14">
    <name type="scientific">Mesorhabditis belari</name>
    <dbReference type="NCBI Taxonomy" id="2138241"/>
    <lineage>
        <taxon>Eukaryota</taxon>
        <taxon>Metazoa</taxon>
        <taxon>Ecdysozoa</taxon>
        <taxon>Nematoda</taxon>
        <taxon>Chromadorea</taxon>
        <taxon>Rhabditida</taxon>
        <taxon>Rhabditina</taxon>
        <taxon>Rhabditomorpha</taxon>
        <taxon>Rhabditoidea</taxon>
        <taxon>Rhabditidae</taxon>
        <taxon>Mesorhabditinae</taxon>
        <taxon>Mesorhabditis</taxon>
    </lineage>
</organism>
<keyword evidence="5" id="KW-0647">Proteasome</keyword>
<feature type="region of interest" description="Disordered" evidence="10">
    <location>
        <begin position="706"/>
        <end position="732"/>
    </location>
</feature>
<evidence type="ECO:0000313" key="13">
    <source>
        <dbReference type="Proteomes" id="UP000887575"/>
    </source>
</evidence>
<feature type="transmembrane region" description="Helical" evidence="11">
    <location>
        <begin position="553"/>
        <end position="574"/>
    </location>
</feature>
<dbReference type="GO" id="GO:0051603">
    <property type="term" value="P:proteolysis involved in protein catabolic process"/>
    <property type="evidence" value="ECO:0007669"/>
    <property type="project" value="InterPro"/>
</dbReference>
<evidence type="ECO:0000256" key="5">
    <source>
        <dbReference type="ARBA" id="ARBA00022942"/>
    </source>
</evidence>
<feature type="transmembrane region" description="Helical" evidence="11">
    <location>
        <begin position="411"/>
        <end position="430"/>
    </location>
</feature>
<reference evidence="14" key="1">
    <citation type="submission" date="2024-02" db="UniProtKB">
        <authorList>
            <consortium name="WormBaseParasite"/>
        </authorList>
    </citation>
    <scope>IDENTIFICATION</scope>
</reference>
<dbReference type="InterPro" id="IPR020846">
    <property type="entry name" value="MFS_dom"/>
</dbReference>
<feature type="transmembrane region" description="Helical" evidence="11">
    <location>
        <begin position="436"/>
        <end position="456"/>
    </location>
</feature>
<dbReference type="GO" id="GO:0022857">
    <property type="term" value="F:transmembrane transporter activity"/>
    <property type="evidence" value="ECO:0007669"/>
    <property type="project" value="InterPro"/>
</dbReference>
<keyword evidence="4 11" id="KW-0812">Transmembrane</keyword>
<proteinExistence type="predicted"/>
<keyword evidence="13" id="KW-1185">Reference proteome</keyword>
<accession>A0AAF3FQZ5</accession>
<dbReference type="PROSITE" id="PS00854">
    <property type="entry name" value="PROTEASOME_BETA_1"/>
    <property type="match status" value="1"/>
</dbReference>
<dbReference type="InterPro" id="IPR029055">
    <property type="entry name" value="Ntn_hydrolases_N"/>
</dbReference>
<dbReference type="Gene3D" id="3.60.20.10">
    <property type="entry name" value="Glutamine Phosphoribosylpyrophosphate, subunit 1, domain 1"/>
    <property type="match status" value="1"/>
</dbReference>
<feature type="transmembrane region" description="Helical" evidence="11">
    <location>
        <begin position="619"/>
        <end position="639"/>
    </location>
</feature>
<protein>
    <recommendedName>
        <fullName evidence="12">Major facilitator superfamily (MFS) profile domain-containing protein</fullName>
    </recommendedName>
</protein>
<dbReference type="InterPro" id="IPR016050">
    <property type="entry name" value="Proteasome_bsu_CS"/>
</dbReference>
<dbReference type="InterPro" id="IPR036259">
    <property type="entry name" value="MFS_trans_sf"/>
</dbReference>
<dbReference type="InterPro" id="IPR023333">
    <property type="entry name" value="Proteasome_suB-type"/>
</dbReference>
<dbReference type="Pfam" id="PF00083">
    <property type="entry name" value="Sugar_tr"/>
    <property type="match status" value="1"/>
</dbReference>
<comment type="function">
    <text evidence="8">Non-catalytic component of the proteasome, a multicatalytic proteinase complex which is characterized by its ability to cleave peptides with Arg, Phe, Tyr, Leu, and Glu adjacent to the leaving group at neutral or slightly basic pH. The proteasome has an ATP-dependent proteolytic activity.</text>
</comment>
<dbReference type="SUPFAM" id="SSF56235">
    <property type="entry name" value="N-terminal nucleophile aminohydrolases (Ntn hydrolases)"/>
    <property type="match status" value="1"/>
</dbReference>
<feature type="transmembrane region" description="Helical" evidence="11">
    <location>
        <begin position="651"/>
        <end position="673"/>
    </location>
</feature>
<evidence type="ECO:0000256" key="7">
    <source>
        <dbReference type="ARBA" id="ARBA00023136"/>
    </source>
</evidence>
<name>A0AAF3FQZ5_9BILA</name>
<feature type="domain" description="Major facilitator superfamily (MFS) profile" evidence="12">
    <location>
        <begin position="250"/>
        <end position="703"/>
    </location>
</feature>
<dbReference type="PROSITE" id="PS00217">
    <property type="entry name" value="SUGAR_TRANSPORT_2"/>
    <property type="match status" value="1"/>
</dbReference>
<dbReference type="SUPFAM" id="SSF103473">
    <property type="entry name" value="MFS general substrate transporter"/>
    <property type="match status" value="1"/>
</dbReference>
<comment type="subcellular location">
    <subcellularLocation>
        <location evidence="2">Membrane</location>
        <topology evidence="2">Multi-pass membrane protein</topology>
    </subcellularLocation>
    <subcellularLocation>
        <location evidence="1">Nucleus</location>
    </subcellularLocation>
</comment>
<evidence type="ECO:0000256" key="9">
    <source>
        <dbReference type="ARBA" id="ARBA00026071"/>
    </source>
</evidence>
<dbReference type="PROSITE" id="PS50850">
    <property type="entry name" value="MFS"/>
    <property type="match status" value="1"/>
</dbReference>
<dbReference type="PANTHER" id="PTHR24064">
    <property type="entry name" value="SOLUTE CARRIER FAMILY 22 MEMBER"/>
    <property type="match status" value="1"/>
</dbReference>
<keyword evidence="7 11" id="KW-0472">Membrane</keyword>
<dbReference type="Proteomes" id="UP000887575">
    <property type="component" value="Unassembled WGS sequence"/>
</dbReference>
<comment type="subunit">
    <text evidence="9">The 26S proteasome consists of a 20S proteasome core and two 19S regulatory subunits. The 20S proteasome core is composed of 28 subunits that are arranged in four stacked rings, resulting in a barrel-shaped structure. The two end rings are each formed by seven alpha subunits, and the two central rings are each formed by seven beta subunits. The catalytic chamber with the active sites is on the inside of the barrel.</text>
</comment>
<dbReference type="PROSITE" id="PS51476">
    <property type="entry name" value="PROTEASOME_BETA_2"/>
    <property type="match status" value="1"/>
</dbReference>
<dbReference type="InterPro" id="IPR001353">
    <property type="entry name" value="Proteasome_sua/b"/>
</dbReference>
<keyword evidence="3" id="KW-0963">Cytoplasm</keyword>
<dbReference type="GO" id="GO:0016020">
    <property type="term" value="C:membrane"/>
    <property type="evidence" value="ECO:0007669"/>
    <property type="project" value="UniProtKB-SubCell"/>
</dbReference>
<dbReference type="InterPro" id="IPR005829">
    <property type="entry name" value="Sugar_transporter_CS"/>
</dbReference>
<evidence type="ECO:0000256" key="8">
    <source>
        <dbReference type="ARBA" id="ARBA00024953"/>
    </source>
</evidence>
<dbReference type="Gene3D" id="1.20.1250.20">
    <property type="entry name" value="MFS general substrate transporter like domains"/>
    <property type="match status" value="1"/>
</dbReference>
<evidence type="ECO:0000259" key="12">
    <source>
        <dbReference type="PROSITE" id="PS50850"/>
    </source>
</evidence>
<feature type="transmembrane region" description="Helical" evidence="11">
    <location>
        <begin position="586"/>
        <end position="607"/>
    </location>
</feature>
<dbReference type="WBParaSite" id="MBELARI_LOCUS9546">
    <property type="protein sequence ID" value="MBELARI_LOCUS9546"/>
    <property type="gene ID" value="MBELARI_LOCUS9546"/>
</dbReference>
<dbReference type="GO" id="GO:0005839">
    <property type="term" value="C:proteasome core complex"/>
    <property type="evidence" value="ECO:0007669"/>
    <property type="project" value="InterPro"/>
</dbReference>
<dbReference type="GO" id="GO:0005634">
    <property type="term" value="C:nucleus"/>
    <property type="evidence" value="ECO:0007669"/>
    <property type="project" value="UniProtKB-SubCell"/>
</dbReference>
<feature type="transmembrane region" description="Helical" evidence="11">
    <location>
        <begin position="352"/>
        <end position="371"/>
    </location>
</feature>
<evidence type="ECO:0000256" key="10">
    <source>
        <dbReference type="SAM" id="MobiDB-lite"/>
    </source>
</evidence>
<evidence type="ECO:0000256" key="1">
    <source>
        <dbReference type="ARBA" id="ARBA00004123"/>
    </source>
</evidence>
<evidence type="ECO:0000256" key="4">
    <source>
        <dbReference type="ARBA" id="ARBA00022692"/>
    </source>
</evidence>
<sequence length="732" mass="82517">MPYETVMDPAGTMRAFKSAFAEVVANPDWKTARLIERQRWNPYSFEGGSTCAIAGADFVVLASDTRMSQHEVNIITRDAEKMHVLNDNCVLATSGFYGDVLQLKRVLQSRLHKYRFDYRSEMTVDLCAELLARNLYYRRFFPYLTGAILAGVDENGKGAVFSYDPIGCIERLTYTASGAAEPMIIPFLDCQIGHVTLSDSADKPELTLERAKSLIKDAFRGAAEREISTGDKIHLIVARAGQPIEYLWRTALLLQFSTFSQAAYMFFMVYAGASPTLASCNDQNTTNCLTYEAGNCSTMRLDYQFKSINVEWSYVCNDAKTVKTSIAYQMVGVLVGSILFGQLGESLGRKKALMISMIGTTIAFFLTAFTFNLVTFTIVRFICGIFSGGQIVLALVFVLETVPKSMRMWMTLCISWSPNIIIFAGVAFWAQSWDRLSLAVALITSPAIFILSFLICESPRWLLQKGRVEEAKRVMYKIYKINKMPLSKKVVDEIFENEIHLKKSLTLKNVYTFADLFSHRSVSVPLLSLCICIMFTAINAYGIIFNIEKLSGIIFLNAALNGFLRYFFNVFFAILEPRVKKLGRKLMHSISVLTVLFSVLMVLYGNFTENKYLWKFESFILILAASMASQLFLAISVTATEMLPTPIRTIGYSLVQVFSRGGVIFAPFLFLLSEYWEELPLLIMTVIAAIQFIIFAVFVPETKGHSMPEQMPMKRSKNSDYQTPPDQELIEK</sequence>